<dbReference type="EMBL" id="WSFT01000044">
    <property type="protein sequence ID" value="MBS4539244.1"/>
    <property type="molecule type" value="Genomic_DNA"/>
</dbReference>
<dbReference type="PANTHER" id="PTHR33434:SF2">
    <property type="entry name" value="FATTY ACID-BINDING PROTEIN TM_1468"/>
    <property type="match status" value="1"/>
</dbReference>
<dbReference type="Proteomes" id="UP000724672">
    <property type="component" value="Unassembled WGS sequence"/>
</dbReference>
<dbReference type="SUPFAM" id="SSF82549">
    <property type="entry name" value="DAK1/DegV-like"/>
    <property type="match status" value="1"/>
</dbReference>
<sequence length="283" mass="31680">MNNIKLFSDSTCDLSIDILNKYDISIIPLYVVFNEKSFKDGVDIKTKELYNKVDELNALPKTSAPSPRDFYDAFKPFVERGDDIIYIGLSSELSSTIQNAKLAAEEFEDANIHIIDSKNLSAGIGLLLLKANDLIHLGMSSDKIVDEINNTIPMIRTSFIVDTFDFLYKGGRCNSIQSLVGGFFKVKPIIKVSEGKIILGQKPRGKKKKALDLVLSHILKNKNHIDLDRIIIGESISLEDSLYLKNKLEKNNLFKEIILIEAGCVISSHCGKNTTGIYYIENK</sequence>
<dbReference type="AlphaFoldDB" id="A0A942Z9K7"/>
<dbReference type="RefSeq" id="WP_203367165.1">
    <property type="nucleotide sequence ID" value="NZ_WSFT01000044.1"/>
</dbReference>
<keyword evidence="1" id="KW-0446">Lipid-binding</keyword>
<dbReference type="Pfam" id="PF02645">
    <property type="entry name" value="DegV"/>
    <property type="match status" value="1"/>
</dbReference>
<evidence type="ECO:0000256" key="1">
    <source>
        <dbReference type="ARBA" id="ARBA00023121"/>
    </source>
</evidence>
<proteinExistence type="predicted"/>
<dbReference type="PROSITE" id="PS51482">
    <property type="entry name" value="DEGV"/>
    <property type="match status" value="1"/>
</dbReference>
<dbReference type="Gene3D" id="3.30.1180.10">
    <property type="match status" value="1"/>
</dbReference>
<organism evidence="2 3">
    <name type="scientific">Anaeromonas frigoriresistens</name>
    <dbReference type="NCBI Taxonomy" id="2683708"/>
    <lineage>
        <taxon>Bacteria</taxon>
        <taxon>Bacillati</taxon>
        <taxon>Bacillota</taxon>
        <taxon>Tissierellia</taxon>
        <taxon>Tissierellales</taxon>
        <taxon>Thermohalobacteraceae</taxon>
        <taxon>Anaeromonas</taxon>
    </lineage>
</organism>
<dbReference type="Gene3D" id="3.40.50.10170">
    <property type="match status" value="1"/>
</dbReference>
<name>A0A942Z9K7_9FIRM</name>
<gene>
    <name evidence="2" type="ORF">GOQ27_12280</name>
</gene>
<dbReference type="NCBIfam" id="TIGR00762">
    <property type="entry name" value="DegV"/>
    <property type="match status" value="1"/>
</dbReference>
<evidence type="ECO:0000313" key="2">
    <source>
        <dbReference type="EMBL" id="MBS4539244.1"/>
    </source>
</evidence>
<dbReference type="InterPro" id="IPR050270">
    <property type="entry name" value="DegV_domain_contain"/>
</dbReference>
<accession>A0A942Z9K7</accession>
<dbReference type="PANTHER" id="PTHR33434">
    <property type="entry name" value="DEGV DOMAIN-CONTAINING PROTEIN DR_1986-RELATED"/>
    <property type="match status" value="1"/>
</dbReference>
<keyword evidence="3" id="KW-1185">Reference proteome</keyword>
<protein>
    <submittedName>
        <fullName evidence="2">DegV family protein</fullName>
    </submittedName>
</protein>
<evidence type="ECO:0000313" key="3">
    <source>
        <dbReference type="Proteomes" id="UP000724672"/>
    </source>
</evidence>
<dbReference type="InterPro" id="IPR043168">
    <property type="entry name" value="DegV_C"/>
</dbReference>
<reference evidence="2" key="1">
    <citation type="submission" date="2019-12" db="EMBL/GenBank/DDBJ databases">
        <title>Clostridiaceae gen. nov. sp. nov., isolated from sediment in Xinjiang, China.</title>
        <authorList>
            <person name="Zhang R."/>
        </authorList>
    </citation>
    <scope>NUCLEOTIDE SEQUENCE</scope>
    <source>
        <strain evidence="2">D2Q-11</strain>
    </source>
</reference>
<dbReference type="InterPro" id="IPR003797">
    <property type="entry name" value="DegV"/>
</dbReference>
<dbReference type="GO" id="GO:0008289">
    <property type="term" value="F:lipid binding"/>
    <property type="evidence" value="ECO:0007669"/>
    <property type="project" value="UniProtKB-KW"/>
</dbReference>
<comment type="caution">
    <text evidence="2">The sequence shown here is derived from an EMBL/GenBank/DDBJ whole genome shotgun (WGS) entry which is preliminary data.</text>
</comment>